<dbReference type="AlphaFoldDB" id="A0A9P6AU79"/>
<sequence length="103" mass="11595">MPDVKPDIKERKPATQDESEVPDGKVQITVILGEQTFKYAVKPTTAFKKVFETTEKQVAASPGTLRFHYNGQRLRPQQTLEEIEAELDEPVEFHAQLEQIGGA</sequence>
<dbReference type="CDD" id="cd01763">
    <property type="entry name" value="Ubl_SUMO_like"/>
    <property type="match status" value="1"/>
</dbReference>
<evidence type="ECO:0000259" key="2">
    <source>
        <dbReference type="Pfam" id="PF11976"/>
    </source>
</evidence>
<dbReference type="InterPro" id="IPR022617">
    <property type="entry name" value="Rad60/SUMO-like_dom"/>
</dbReference>
<proteinExistence type="predicted"/>
<evidence type="ECO:0000256" key="1">
    <source>
        <dbReference type="SAM" id="MobiDB-lite"/>
    </source>
</evidence>
<evidence type="ECO:0000313" key="4">
    <source>
        <dbReference type="Proteomes" id="UP000886523"/>
    </source>
</evidence>
<gene>
    <name evidence="3" type="ORF">BS47DRAFT_1345995</name>
</gene>
<evidence type="ECO:0000313" key="3">
    <source>
        <dbReference type="EMBL" id="KAF9512038.1"/>
    </source>
</evidence>
<dbReference type="EMBL" id="MU128992">
    <property type="protein sequence ID" value="KAF9512038.1"/>
    <property type="molecule type" value="Genomic_DNA"/>
</dbReference>
<dbReference type="OrthoDB" id="442921at2759"/>
<name>A0A9P6AU79_9AGAM</name>
<accession>A0A9P6AU79</accession>
<feature type="compositionally biased region" description="Basic and acidic residues" evidence="1">
    <location>
        <begin position="1"/>
        <end position="15"/>
    </location>
</feature>
<keyword evidence="4" id="KW-1185">Reference proteome</keyword>
<feature type="region of interest" description="Disordered" evidence="1">
    <location>
        <begin position="1"/>
        <end position="22"/>
    </location>
</feature>
<dbReference type="InterPro" id="IPR029071">
    <property type="entry name" value="Ubiquitin-like_domsf"/>
</dbReference>
<feature type="domain" description="Rad60/SUMO-like" evidence="2">
    <location>
        <begin position="34"/>
        <end position="89"/>
    </location>
</feature>
<dbReference type="Proteomes" id="UP000886523">
    <property type="component" value="Unassembled WGS sequence"/>
</dbReference>
<comment type="caution">
    <text evidence="3">The sequence shown here is derived from an EMBL/GenBank/DDBJ whole genome shotgun (WGS) entry which is preliminary data.</text>
</comment>
<dbReference type="Pfam" id="PF11976">
    <property type="entry name" value="Rad60-SLD"/>
    <property type="match status" value="1"/>
</dbReference>
<organism evidence="3 4">
    <name type="scientific">Hydnum rufescens UP504</name>
    <dbReference type="NCBI Taxonomy" id="1448309"/>
    <lineage>
        <taxon>Eukaryota</taxon>
        <taxon>Fungi</taxon>
        <taxon>Dikarya</taxon>
        <taxon>Basidiomycota</taxon>
        <taxon>Agaricomycotina</taxon>
        <taxon>Agaricomycetes</taxon>
        <taxon>Cantharellales</taxon>
        <taxon>Hydnaceae</taxon>
        <taxon>Hydnum</taxon>
    </lineage>
</organism>
<dbReference type="SUPFAM" id="SSF54236">
    <property type="entry name" value="Ubiquitin-like"/>
    <property type="match status" value="1"/>
</dbReference>
<reference evidence="3" key="1">
    <citation type="journal article" date="2020" name="Nat. Commun.">
        <title>Large-scale genome sequencing of mycorrhizal fungi provides insights into the early evolution of symbiotic traits.</title>
        <authorList>
            <person name="Miyauchi S."/>
            <person name="Kiss E."/>
            <person name="Kuo A."/>
            <person name="Drula E."/>
            <person name="Kohler A."/>
            <person name="Sanchez-Garcia M."/>
            <person name="Morin E."/>
            <person name="Andreopoulos B."/>
            <person name="Barry K.W."/>
            <person name="Bonito G."/>
            <person name="Buee M."/>
            <person name="Carver A."/>
            <person name="Chen C."/>
            <person name="Cichocki N."/>
            <person name="Clum A."/>
            <person name="Culley D."/>
            <person name="Crous P.W."/>
            <person name="Fauchery L."/>
            <person name="Girlanda M."/>
            <person name="Hayes R.D."/>
            <person name="Keri Z."/>
            <person name="LaButti K."/>
            <person name="Lipzen A."/>
            <person name="Lombard V."/>
            <person name="Magnuson J."/>
            <person name="Maillard F."/>
            <person name="Murat C."/>
            <person name="Nolan M."/>
            <person name="Ohm R.A."/>
            <person name="Pangilinan J."/>
            <person name="Pereira M.F."/>
            <person name="Perotto S."/>
            <person name="Peter M."/>
            <person name="Pfister S."/>
            <person name="Riley R."/>
            <person name="Sitrit Y."/>
            <person name="Stielow J.B."/>
            <person name="Szollosi G."/>
            <person name="Zifcakova L."/>
            <person name="Stursova M."/>
            <person name="Spatafora J.W."/>
            <person name="Tedersoo L."/>
            <person name="Vaario L.M."/>
            <person name="Yamada A."/>
            <person name="Yan M."/>
            <person name="Wang P."/>
            <person name="Xu J."/>
            <person name="Bruns T."/>
            <person name="Baldrian P."/>
            <person name="Vilgalys R."/>
            <person name="Dunand C."/>
            <person name="Henrissat B."/>
            <person name="Grigoriev I.V."/>
            <person name="Hibbett D."/>
            <person name="Nagy L.G."/>
            <person name="Martin F.M."/>
        </authorList>
    </citation>
    <scope>NUCLEOTIDE SEQUENCE</scope>
    <source>
        <strain evidence="3">UP504</strain>
    </source>
</reference>
<dbReference type="Gene3D" id="3.10.20.90">
    <property type="entry name" value="Phosphatidylinositol 3-kinase Catalytic Subunit, Chain A, domain 1"/>
    <property type="match status" value="1"/>
</dbReference>
<protein>
    <recommendedName>
        <fullName evidence="2">Rad60/SUMO-like domain-containing protein</fullName>
    </recommendedName>
</protein>